<organism evidence="1 2">
    <name type="scientific">Phlebia brevispora</name>
    <dbReference type="NCBI Taxonomy" id="194682"/>
    <lineage>
        <taxon>Eukaryota</taxon>
        <taxon>Fungi</taxon>
        <taxon>Dikarya</taxon>
        <taxon>Basidiomycota</taxon>
        <taxon>Agaricomycotina</taxon>
        <taxon>Agaricomycetes</taxon>
        <taxon>Polyporales</taxon>
        <taxon>Meruliaceae</taxon>
        <taxon>Phlebia</taxon>
    </lineage>
</organism>
<accession>A0ACC1T6I9</accession>
<evidence type="ECO:0000313" key="2">
    <source>
        <dbReference type="Proteomes" id="UP001148662"/>
    </source>
</evidence>
<proteinExistence type="predicted"/>
<keyword evidence="2" id="KW-1185">Reference proteome</keyword>
<comment type="caution">
    <text evidence="1">The sequence shown here is derived from an EMBL/GenBank/DDBJ whole genome shotgun (WGS) entry which is preliminary data.</text>
</comment>
<dbReference type="EMBL" id="JANHOG010000450">
    <property type="protein sequence ID" value="KAJ3554232.1"/>
    <property type="molecule type" value="Genomic_DNA"/>
</dbReference>
<sequence>MALSEFLVVPASSEHTATVIFLHGLNTTGYAWQEMVSTFASEAPLTHIKWVLPHAPQMPVTAKDGATMHSWYDIFDWDYKLGEDEQGILASSVSLGEIIRDEVESGIPPNRIVLGGFSQGGAMSLLTGLISEWKLAGIVNLSGRLVMRDKLESMMAEDARSRPIFWGHGQQDVLVKYAWAEDAFRFLQHDLTFRAAKNGDIKGIEFHSYKGLAHATSDEELNDLRIWLQRVVPQC</sequence>
<protein>
    <submittedName>
        <fullName evidence="1">Uncharacterized protein</fullName>
    </submittedName>
</protein>
<dbReference type="Proteomes" id="UP001148662">
    <property type="component" value="Unassembled WGS sequence"/>
</dbReference>
<reference evidence="1" key="1">
    <citation type="submission" date="2022-07" db="EMBL/GenBank/DDBJ databases">
        <title>Genome Sequence of Phlebia brevispora.</title>
        <authorList>
            <person name="Buettner E."/>
        </authorList>
    </citation>
    <scope>NUCLEOTIDE SEQUENCE</scope>
    <source>
        <strain evidence="1">MPL23</strain>
    </source>
</reference>
<name>A0ACC1T6I9_9APHY</name>
<gene>
    <name evidence="1" type="ORF">NM688_g3212</name>
</gene>
<evidence type="ECO:0000313" key="1">
    <source>
        <dbReference type="EMBL" id="KAJ3554232.1"/>
    </source>
</evidence>